<comment type="caution">
    <text evidence="3">The sequence shown here is derived from an EMBL/GenBank/DDBJ whole genome shotgun (WGS) entry which is preliminary data.</text>
</comment>
<sequence length="392" mass="44039">MFTLFILLDSTIYKNPEAESFGALFQEQGQGSDSAERSGGGKKENRGKSKRSAWYSDSDNDDDDKLVIIEKGSRKKKWYSSEEHSSTMRAVMEKTQEGVERRKVEGEVEAAGKAIRLRILLILKNLVVKIVRKEMGLEWMLRPDDRKDKRPAVSIDDAPPRGSKGRIEMNWLEYLVCLRLLGDKGLVVNPRELNPYLRDNGSSYPEEAADGSAGDQLLSSSVEEGGASWRLKALKRAQEQAARECRKLEEVSREYLKDVSIRNSQMRKRKVDNTLSGGKRKFHDVSAKDASLISAAASSLNKFSNDGSFMDEALWEQRNDSTVAVASSMCEGELSQQSSEPSFAIREILNEGLSANQLAVKALQLCMKGKHDEAQKLMPYVMRVLFTEKERL</sequence>
<evidence type="ECO:0000313" key="4">
    <source>
        <dbReference type="Proteomes" id="UP000233551"/>
    </source>
</evidence>
<dbReference type="GO" id="GO:0000398">
    <property type="term" value="P:mRNA splicing, via spliceosome"/>
    <property type="evidence" value="ECO:0007669"/>
    <property type="project" value="TreeGrafter"/>
</dbReference>
<evidence type="ECO:0000256" key="2">
    <source>
        <dbReference type="SAM" id="MobiDB-lite"/>
    </source>
</evidence>
<feature type="compositionally biased region" description="Basic and acidic residues" evidence="2">
    <location>
        <begin position="34"/>
        <end position="47"/>
    </location>
</feature>
<proteinExistence type="inferred from homology"/>
<feature type="region of interest" description="Disordered" evidence="2">
    <location>
        <begin position="25"/>
        <end position="59"/>
    </location>
</feature>
<comment type="similarity">
    <text evidence="1">Belongs to the CWF19 family.</text>
</comment>
<dbReference type="AlphaFoldDB" id="A0A2I0IY19"/>
<dbReference type="Proteomes" id="UP000233551">
    <property type="component" value="Unassembled WGS sequence"/>
</dbReference>
<dbReference type="PANTHER" id="PTHR12072">
    <property type="entry name" value="CWF19, CELL CYCLE CONTROL PROTEIN"/>
    <property type="match status" value="1"/>
</dbReference>
<evidence type="ECO:0000313" key="3">
    <source>
        <dbReference type="EMBL" id="PKI48326.1"/>
    </source>
</evidence>
<keyword evidence="4" id="KW-1185">Reference proteome</keyword>
<dbReference type="PANTHER" id="PTHR12072:SF5">
    <property type="entry name" value="CWF19-LIKE PROTEIN 2"/>
    <property type="match status" value="1"/>
</dbReference>
<dbReference type="InterPro" id="IPR040194">
    <property type="entry name" value="Cwf19-like"/>
</dbReference>
<dbReference type="GO" id="GO:0071014">
    <property type="term" value="C:post-mRNA release spliceosomal complex"/>
    <property type="evidence" value="ECO:0007669"/>
    <property type="project" value="TreeGrafter"/>
</dbReference>
<protein>
    <submittedName>
        <fullName evidence="3">Uncharacterized protein</fullName>
    </submittedName>
</protein>
<accession>A0A2I0IY19</accession>
<dbReference type="STRING" id="22663.A0A2I0IY19"/>
<organism evidence="3 4">
    <name type="scientific">Punica granatum</name>
    <name type="common">Pomegranate</name>
    <dbReference type="NCBI Taxonomy" id="22663"/>
    <lineage>
        <taxon>Eukaryota</taxon>
        <taxon>Viridiplantae</taxon>
        <taxon>Streptophyta</taxon>
        <taxon>Embryophyta</taxon>
        <taxon>Tracheophyta</taxon>
        <taxon>Spermatophyta</taxon>
        <taxon>Magnoliopsida</taxon>
        <taxon>eudicotyledons</taxon>
        <taxon>Gunneridae</taxon>
        <taxon>Pentapetalae</taxon>
        <taxon>rosids</taxon>
        <taxon>malvids</taxon>
        <taxon>Myrtales</taxon>
        <taxon>Lythraceae</taxon>
        <taxon>Punica</taxon>
    </lineage>
</organism>
<reference evidence="3 4" key="1">
    <citation type="submission" date="2017-11" db="EMBL/GenBank/DDBJ databases">
        <title>De-novo sequencing of pomegranate (Punica granatum L.) genome.</title>
        <authorList>
            <person name="Akparov Z."/>
            <person name="Amiraslanov A."/>
            <person name="Hajiyeva S."/>
            <person name="Abbasov M."/>
            <person name="Kaur K."/>
            <person name="Hamwieh A."/>
            <person name="Solovyev V."/>
            <person name="Salamov A."/>
            <person name="Braich B."/>
            <person name="Kosarev P."/>
            <person name="Mahmoud A."/>
            <person name="Hajiyev E."/>
            <person name="Babayeva S."/>
            <person name="Izzatullayeva V."/>
            <person name="Mammadov A."/>
            <person name="Mammadov A."/>
            <person name="Sharifova S."/>
            <person name="Ojaghi J."/>
            <person name="Eynullazada K."/>
            <person name="Bayramov B."/>
            <person name="Abdulazimova A."/>
            <person name="Shahmuradov I."/>
        </authorList>
    </citation>
    <scope>NUCLEOTIDE SEQUENCE [LARGE SCALE GENOMIC DNA]</scope>
    <source>
        <strain evidence="4">cv. AG2017</strain>
        <tissue evidence="3">Leaf</tissue>
    </source>
</reference>
<name>A0A2I0IY19_PUNGR</name>
<gene>
    <name evidence="3" type="ORF">CRG98_031274</name>
</gene>
<evidence type="ECO:0000256" key="1">
    <source>
        <dbReference type="ARBA" id="ARBA00006795"/>
    </source>
</evidence>
<dbReference type="EMBL" id="PGOL01002404">
    <property type="protein sequence ID" value="PKI48326.1"/>
    <property type="molecule type" value="Genomic_DNA"/>
</dbReference>